<comment type="caution">
    <text evidence="1">The sequence shown here is derived from an EMBL/GenBank/DDBJ whole genome shotgun (WGS) entry which is preliminary data.</text>
</comment>
<proteinExistence type="predicted"/>
<evidence type="ECO:0000313" key="2">
    <source>
        <dbReference type="Proteomes" id="UP000326865"/>
    </source>
</evidence>
<dbReference type="EMBL" id="QKKZ01000003">
    <property type="protein sequence ID" value="KAB7513926.1"/>
    <property type="molecule type" value="Genomic_DNA"/>
</dbReference>
<evidence type="ECO:0000313" key="1">
    <source>
        <dbReference type="EMBL" id="KAB7513926.1"/>
    </source>
</evidence>
<organism evidence="1 2">
    <name type="scientific">Halosegnis rubeus</name>
    <dbReference type="NCBI Taxonomy" id="2212850"/>
    <lineage>
        <taxon>Archaea</taxon>
        <taxon>Methanobacteriati</taxon>
        <taxon>Methanobacteriota</taxon>
        <taxon>Stenosarchaea group</taxon>
        <taxon>Halobacteria</taxon>
        <taxon>Halobacteriales</taxon>
        <taxon>Natronomonadaceae</taxon>
        <taxon>Halosegnis</taxon>
    </lineage>
</organism>
<dbReference type="AlphaFoldDB" id="A0A5N5U5L4"/>
<keyword evidence="2" id="KW-1185">Reference proteome</keyword>
<name>A0A5N5U5L4_9EURY</name>
<protein>
    <submittedName>
        <fullName evidence="1">Uncharacterized protein</fullName>
    </submittedName>
</protein>
<gene>
    <name evidence="1" type="ORF">DM867_09035</name>
</gene>
<dbReference type="RefSeq" id="WP_152134127.1">
    <property type="nucleotide sequence ID" value="NZ_QKKZ01000003.1"/>
</dbReference>
<dbReference type="Proteomes" id="UP000326865">
    <property type="component" value="Unassembled WGS sequence"/>
</dbReference>
<reference evidence="1 2" key="1">
    <citation type="submission" date="2019-10" db="EMBL/GenBank/DDBJ databases">
        <title>Unraveling microbial dark matter from salterns through culturing: the case of the genus Halosegnis.</title>
        <authorList>
            <person name="Duran-Viseras A."/>
            <person name="Andrei A.-S."/>
            <person name="Vera-Gargallo B."/>
            <person name="Ghai R."/>
            <person name="Sanchez-Porro C."/>
            <person name="Ventosa A."/>
        </authorList>
    </citation>
    <scope>NUCLEOTIDE SEQUENCE [LARGE SCALE GENOMIC DNA]</scope>
    <source>
        <strain evidence="1 2">F18-79</strain>
    </source>
</reference>
<accession>A0A5N5U5L4</accession>
<sequence length="72" mass="7590">MTRQGVYSVDYRMSETVGAMSKEGRRARAGLVLVVVGERLLAVSSYNTYENVAIRGDPIAPAAPSISTATAG</sequence>